<feature type="transmembrane region" description="Helical" evidence="2">
    <location>
        <begin position="62"/>
        <end position="81"/>
    </location>
</feature>
<dbReference type="Proteomes" id="UP000193577">
    <property type="component" value="Unassembled WGS sequence"/>
</dbReference>
<feature type="transmembrane region" description="Helical" evidence="2">
    <location>
        <begin position="9"/>
        <end position="27"/>
    </location>
</feature>
<evidence type="ECO:0000256" key="2">
    <source>
        <dbReference type="SAM" id="Phobius"/>
    </source>
</evidence>
<dbReference type="AlphaFoldDB" id="A0A7I7SDE1"/>
<dbReference type="RefSeq" id="WP_085302736.1">
    <property type="nucleotide sequence ID" value="NZ_AP022594.1"/>
</dbReference>
<feature type="transmembrane region" description="Helical" evidence="2">
    <location>
        <begin position="177"/>
        <end position="202"/>
    </location>
</feature>
<protein>
    <recommendedName>
        <fullName evidence="3">DUF6545 domain-containing protein</fullName>
    </recommendedName>
</protein>
<keyword evidence="2" id="KW-0472">Membrane</keyword>
<gene>
    <name evidence="4" type="ORF">B8W67_05650</name>
</gene>
<name>A0A7I7SDE1_9MYCO</name>
<comment type="caution">
    <text evidence="4">The sequence shown here is derived from an EMBL/GenBank/DDBJ whole genome shotgun (WGS) entry which is preliminary data.</text>
</comment>
<organism evidence="4 5">
    <name type="scientific">Mycolicibacillus koreensis</name>
    <dbReference type="NCBI Taxonomy" id="1069220"/>
    <lineage>
        <taxon>Bacteria</taxon>
        <taxon>Bacillati</taxon>
        <taxon>Actinomycetota</taxon>
        <taxon>Actinomycetes</taxon>
        <taxon>Mycobacteriales</taxon>
        <taxon>Mycobacteriaceae</taxon>
        <taxon>Mycolicibacillus</taxon>
    </lineage>
</organism>
<keyword evidence="2" id="KW-1133">Transmembrane helix</keyword>
<keyword evidence="5" id="KW-1185">Reference proteome</keyword>
<dbReference type="OrthoDB" id="4546060at2"/>
<feature type="domain" description="DUF6545" evidence="3">
    <location>
        <begin position="250"/>
        <end position="386"/>
    </location>
</feature>
<dbReference type="EMBL" id="NCXO01000008">
    <property type="protein sequence ID" value="OSC34733.1"/>
    <property type="molecule type" value="Genomic_DNA"/>
</dbReference>
<keyword evidence="2" id="KW-0812">Transmembrane</keyword>
<evidence type="ECO:0000313" key="5">
    <source>
        <dbReference type="Proteomes" id="UP000193577"/>
    </source>
</evidence>
<feature type="transmembrane region" description="Helical" evidence="2">
    <location>
        <begin position="222"/>
        <end position="247"/>
    </location>
</feature>
<reference evidence="4 5" key="1">
    <citation type="submission" date="2017-04" db="EMBL/GenBank/DDBJ databases">
        <title>The new phylogeny of genus Mycobacterium.</title>
        <authorList>
            <person name="Tortoli E."/>
            <person name="Trovato A."/>
            <person name="Cirillo D.M."/>
        </authorList>
    </citation>
    <scope>NUCLEOTIDE SEQUENCE [LARGE SCALE GENOMIC DNA]</scope>
    <source>
        <strain evidence="4 5">KCTC 19819</strain>
    </source>
</reference>
<sequence>MTTSYPPCVTWPALACIAAVLIARYLFFNKSGYESAFNNLLTCLFAANILRERTAEVMLDDAGIMSITTAQHASLVAVVFANAELLRFIRLWKHPPADTERYTYLTPYVAAAAVSGGFWIAATPARQAGQTLEEFGGWTAMIAWTILVSIFVTTGAGLAYNSVREFRGPETSLRERLLAASGVVIGSFIVATSVDVPVLAAADALGRVDAEPILTWLHGQTIFLETVGTCLFGLVPFALAAMAQVGLDTTSCRLRRIRPLLIDLMDAAPEVVFQLPDPYKRRGWTALDLHQAVVQIRDGILHLRPWMLTLSEATADRLCTLHRVPDGERAEAILAFQLAAAIRRKDRGRDPAPAANSSSGRAASPPSRSADLDGETAEMLRLAKWWPVASTHQPLEENHVRST</sequence>
<feature type="compositionally biased region" description="Low complexity" evidence="1">
    <location>
        <begin position="351"/>
        <end position="369"/>
    </location>
</feature>
<evidence type="ECO:0000256" key="1">
    <source>
        <dbReference type="SAM" id="MobiDB-lite"/>
    </source>
</evidence>
<feature type="region of interest" description="Disordered" evidence="1">
    <location>
        <begin position="346"/>
        <end position="374"/>
    </location>
</feature>
<evidence type="ECO:0000259" key="3">
    <source>
        <dbReference type="Pfam" id="PF20182"/>
    </source>
</evidence>
<feature type="transmembrane region" description="Helical" evidence="2">
    <location>
        <begin position="102"/>
        <end position="121"/>
    </location>
</feature>
<accession>A0A7I7SDE1</accession>
<dbReference type="InterPro" id="IPR046675">
    <property type="entry name" value="DUF6545"/>
</dbReference>
<proteinExistence type="predicted"/>
<feature type="transmembrane region" description="Helical" evidence="2">
    <location>
        <begin position="141"/>
        <end position="161"/>
    </location>
</feature>
<evidence type="ECO:0000313" key="4">
    <source>
        <dbReference type="EMBL" id="OSC34733.1"/>
    </source>
</evidence>
<dbReference type="Pfam" id="PF20182">
    <property type="entry name" value="DUF6545"/>
    <property type="match status" value="1"/>
</dbReference>